<reference evidence="2" key="2">
    <citation type="submission" date="2012-06" db="EMBL/GenBank/DDBJ databases">
        <authorList>
            <person name="Yu Y."/>
            <person name="Currie J."/>
            <person name="Lomeli R."/>
            <person name="Angelova A."/>
            <person name="Collura K."/>
            <person name="Wissotski M."/>
            <person name="Campos D."/>
            <person name="Kudrna D."/>
            <person name="Golser W."/>
            <person name="Ashely E."/>
            <person name="Descour A."/>
            <person name="Fernandes J."/>
            <person name="Soderlund C."/>
            <person name="Walbot V."/>
        </authorList>
    </citation>
    <scope>NUCLEOTIDE SEQUENCE</scope>
    <source>
        <strain evidence="2">B73</strain>
    </source>
</reference>
<evidence type="ECO:0000256" key="1">
    <source>
        <dbReference type="SAM" id="MobiDB-lite"/>
    </source>
</evidence>
<accession>C4J6N7</accession>
<proteinExistence type="evidence at transcript level"/>
<organism evidence="2">
    <name type="scientific">Zea mays</name>
    <name type="common">Maize</name>
    <dbReference type="NCBI Taxonomy" id="4577"/>
    <lineage>
        <taxon>Eukaryota</taxon>
        <taxon>Viridiplantae</taxon>
        <taxon>Streptophyta</taxon>
        <taxon>Embryophyta</taxon>
        <taxon>Tracheophyta</taxon>
        <taxon>Spermatophyta</taxon>
        <taxon>Magnoliopsida</taxon>
        <taxon>Liliopsida</taxon>
        <taxon>Poales</taxon>
        <taxon>Poaceae</taxon>
        <taxon>PACMAD clade</taxon>
        <taxon>Panicoideae</taxon>
        <taxon>Andropogonodae</taxon>
        <taxon>Andropogoneae</taxon>
        <taxon>Tripsacinae</taxon>
        <taxon>Zea</taxon>
    </lineage>
</organism>
<feature type="region of interest" description="Disordered" evidence="1">
    <location>
        <begin position="1"/>
        <end position="34"/>
    </location>
</feature>
<protein>
    <submittedName>
        <fullName evidence="2">Uncharacterized protein</fullName>
    </submittedName>
</protein>
<name>C4J6N7_MAIZE</name>
<evidence type="ECO:0000313" key="2">
    <source>
        <dbReference type="EMBL" id="ACR36837.1"/>
    </source>
</evidence>
<dbReference type="EMBL" id="BT086484">
    <property type="protein sequence ID" value="ACR36837.1"/>
    <property type="molecule type" value="mRNA"/>
</dbReference>
<feature type="compositionally biased region" description="Low complexity" evidence="1">
    <location>
        <begin position="1"/>
        <end position="24"/>
    </location>
</feature>
<sequence>MSAAWPPASSSLPLNGASSSSVAVADDRDDDDQL</sequence>
<reference evidence="2" key="1">
    <citation type="journal article" date="2009" name="PLoS Genet.">
        <title>Sequencing, mapping, and analysis of 27,455 maize full-length cDNAs.</title>
        <authorList>
            <person name="Soderlund C."/>
            <person name="Descour A."/>
            <person name="Kudrna D."/>
            <person name="Bomhoff M."/>
            <person name="Boyd L."/>
            <person name="Currie J."/>
            <person name="Angelova A."/>
            <person name="Collura K."/>
            <person name="Wissotski M."/>
            <person name="Ashley E."/>
            <person name="Morrow D."/>
            <person name="Fernandes J."/>
            <person name="Walbot V."/>
            <person name="Yu Y."/>
        </authorList>
    </citation>
    <scope>NUCLEOTIDE SEQUENCE</scope>
    <source>
        <strain evidence="2">B73</strain>
    </source>
</reference>
<dbReference type="AlphaFoldDB" id="C4J6N7"/>